<proteinExistence type="predicted"/>
<dbReference type="OrthoDB" id="4935951at2"/>
<dbReference type="PROSITE" id="PS50977">
    <property type="entry name" value="HTH_TETR_2"/>
    <property type="match status" value="1"/>
</dbReference>
<dbReference type="PANTHER" id="PTHR43156">
    <property type="entry name" value="STAGE II SPORULATION PROTEIN E-RELATED"/>
    <property type="match status" value="1"/>
</dbReference>
<name>A0A5B8U5H8_9ACTN</name>
<dbReference type="EMBL" id="CP042430">
    <property type="protein sequence ID" value="QEC47902.1"/>
    <property type="molecule type" value="Genomic_DNA"/>
</dbReference>
<dbReference type="Pfam" id="PF00440">
    <property type="entry name" value="TetR_N"/>
    <property type="match status" value="1"/>
</dbReference>
<accession>A0A5B8U5H8</accession>
<evidence type="ECO:0000259" key="4">
    <source>
        <dbReference type="PROSITE" id="PS50977"/>
    </source>
</evidence>
<dbReference type="SUPFAM" id="SSF55781">
    <property type="entry name" value="GAF domain-like"/>
    <property type="match status" value="1"/>
</dbReference>
<dbReference type="GO" id="GO:0016791">
    <property type="term" value="F:phosphatase activity"/>
    <property type="evidence" value="ECO:0007669"/>
    <property type="project" value="TreeGrafter"/>
</dbReference>
<keyword evidence="6" id="KW-1185">Reference proteome</keyword>
<dbReference type="PANTHER" id="PTHR43156:SF2">
    <property type="entry name" value="STAGE II SPORULATION PROTEIN E"/>
    <property type="match status" value="1"/>
</dbReference>
<keyword evidence="2 3" id="KW-0238">DNA-binding</keyword>
<dbReference type="InterPro" id="IPR001647">
    <property type="entry name" value="HTH_TetR"/>
</dbReference>
<dbReference type="Proteomes" id="UP000321805">
    <property type="component" value="Chromosome"/>
</dbReference>
<dbReference type="InterPro" id="IPR036457">
    <property type="entry name" value="PPM-type-like_dom_sf"/>
</dbReference>
<evidence type="ECO:0000313" key="5">
    <source>
        <dbReference type="EMBL" id="QEC47902.1"/>
    </source>
</evidence>
<dbReference type="Gene3D" id="3.60.40.10">
    <property type="entry name" value="PPM-type phosphatase domain"/>
    <property type="match status" value="1"/>
</dbReference>
<evidence type="ECO:0000256" key="2">
    <source>
        <dbReference type="ARBA" id="ARBA00023125"/>
    </source>
</evidence>
<dbReference type="SUPFAM" id="SSF46689">
    <property type="entry name" value="Homeodomain-like"/>
    <property type="match status" value="1"/>
</dbReference>
<sequence>MTEESPQRRRRRRSDAALNRTKIVEAARHLLADEPGASMAAVAAAAGLGRPTLYRHFENREALIDAVRRQERDDAEANELEFVRPAGELAHRAPTPLSVTEVLNKVPPFQLGDQIVAEAQRLSGVSAAAIYLCDLDGTTLQRMSGGGGFPRTLPVPMAVGPEIPREGVEPLRASIEEALPGIVVAPMYLRGRATGVLMAMGAADDALRDLAAEAAAVLALADEYTDAIGSARRVRPTSPAAEIQQNLLPPRILRIGGARVAGNVLPGYDIGGDWFDYAENRDCAWIGIADTEGMGPRAAGLGAVILGAFRATRHDTDDPARVVRAMHEILREVSRGRSKAHVTIATWSGPTSTVRWLTCGEHAPVLIDAAGELEVLGDGVLPQIGAARMPRDPEVQSRRLRDGDRLLLLSDAIVDRPLAAGGTLGLEGVRAAVAKAPMASAAGTLRAVEDAVREAIHDPLSDDSTLVVLVPNPAVSETDNTG</sequence>
<dbReference type="RefSeq" id="WP_146918880.1">
    <property type="nucleotide sequence ID" value="NZ_CP042430.1"/>
</dbReference>
<dbReference type="AlphaFoldDB" id="A0A5B8U5H8"/>
<feature type="DNA-binding region" description="H-T-H motif" evidence="3">
    <location>
        <begin position="38"/>
        <end position="57"/>
    </location>
</feature>
<dbReference type="SUPFAM" id="SSF81606">
    <property type="entry name" value="PP2C-like"/>
    <property type="match status" value="1"/>
</dbReference>
<dbReference type="InterPro" id="IPR009057">
    <property type="entry name" value="Homeodomain-like_sf"/>
</dbReference>
<organism evidence="5 6">
    <name type="scientific">Baekduia soli</name>
    <dbReference type="NCBI Taxonomy" id="496014"/>
    <lineage>
        <taxon>Bacteria</taxon>
        <taxon>Bacillati</taxon>
        <taxon>Actinomycetota</taxon>
        <taxon>Thermoleophilia</taxon>
        <taxon>Solirubrobacterales</taxon>
        <taxon>Baekduiaceae</taxon>
        <taxon>Baekduia</taxon>
    </lineage>
</organism>
<dbReference type="InterPro" id="IPR052016">
    <property type="entry name" value="Bact_Sigma-Reg"/>
</dbReference>
<gene>
    <name evidence="5" type="ORF">FSW04_10190</name>
</gene>
<dbReference type="Gene3D" id="1.10.357.10">
    <property type="entry name" value="Tetracycline Repressor, domain 2"/>
    <property type="match status" value="1"/>
</dbReference>
<evidence type="ECO:0000256" key="3">
    <source>
        <dbReference type="PROSITE-ProRule" id="PRU00335"/>
    </source>
</evidence>
<keyword evidence="1" id="KW-0378">Hydrolase</keyword>
<dbReference type="GO" id="GO:0003677">
    <property type="term" value="F:DNA binding"/>
    <property type="evidence" value="ECO:0007669"/>
    <property type="project" value="UniProtKB-UniRule"/>
</dbReference>
<evidence type="ECO:0000256" key="1">
    <source>
        <dbReference type="ARBA" id="ARBA00022801"/>
    </source>
</evidence>
<reference evidence="5 6" key="1">
    <citation type="journal article" date="2018" name="J. Microbiol.">
        <title>Baekduia soli gen. nov., sp. nov., a novel bacterium isolated from the soil of Baekdu Mountain and proposal of a novel family name, Baekduiaceae fam. nov.</title>
        <authorList>
            <person name="An D.S."/>
            <person name="Siddiqi M.Z."/>
            <person name="Kim K.H."/>
            <person name="Yu H.S."/>
            <person name="Im W.T."/>
        </authorList>
    </citation>
    <scope>NUCLEOTIDE SEQUENCE [LARGE SCALE GENOMIC DNA]</scope>
    <source>
        <strain evidence="5 6">BR7-21</strain>
    </source>
</reference>
<dbReference type="KEGG" id="bsol:FSW04_10190"/>
<dbReference type="InterPro" id="IPR001932">
    <property type="entry name" value="PPM-type_phosphatase-like_dom"/>
</dbReference>
<protein>
    <submittedName>
        <fullName evidence="5">SpoIIE family protein phosphatase</fullName>
    </submittedName>
</protein>
<dbReference type="SMART" id="SM00331">
    <property type="entry name" value="PP2C_SIG"/>
    <property type="match status" value="1"/>
</dbReference>
<evidence type="ECO:0000313" key="6">
    <source>
        <dbReference type="Proteomes" id="UP000321805"/>
    </source>
</evidence>
<dbReference type="Pfam" id="PF07228">
    <property type="entry name" value="SpoIIE"/>
    <property type="match status" value="1"/>
</dbReference>
<feature type="domain" description="HTH tetR-type" evidence="4">
    <location>
        <begin position="17"/>
        <end position="75"/>
    </location>
</feature>